<dbReference type="InterPro" id="IPR000847">
    <property type="entry name" value="LysR_HTH_N"/>
</dbReference>
<dbReference type="RefSeq" id="WP_344989002.1">
    <property type="nucleotide sequence ID" value="NZ_BAABCD010000007.1"/>
</dbReference>
<dbReference type="Pfam" id="PF03466">
    <property type="entry name" value="LysR_substrate"/>
    <property type="match status" value="1"/>
</dbReference>
<dbReference type="PANTHER" id="PTHR30537:SF3">
    <property type="entry name" value="TRANSCRIPTIONAL REGULATORY PROTEIN"/>
    <property type="match status" value="1"/>
</dbReference>
<dbReference type="Pfam" id="PF00126">
    <property type="entry name" value="HTH_1"/>
    <property type="match status" value="1"/>
</dbReference>
<organism evidence="6 7">
    <name type="scientific">Dietzia aurantiaca</name>
    <dbReference type="NCBI Taxonomy" id="983873"/>
    <lineage>
        <taxon>Bacteria</taxon>
        <taxon>Bacillati</taxon>
        <taxon>Actinomycetota</taxon>
        <taxon>Actinomycetes</taxon>
        <taxon>Mycobacteriales</taxon>
        <taxon>Dietziaceae</taxon>
        <taxon>Dietzia</taxon>
    </lineage>
</organism>
<name>A0ABV9PMD3_9ACTN</name>
<accession>A0ABV9PMD3</accession>
<evidence type="ECO:0000256" key="3">
    <source>
        <dbReference type="ARBA" id="ARBA00023125"/>
    </source>
</evidence>
<keyword evidence="3" id="KW-0238">DNA-binding</keyword>
<evidence type="ECO:0000259" key="5">
    <source>
        <dbReference type="PROSITE" id="PS50931"/>
    </source>
</evidence>
<evidence type="ECO:0000256" key="4">
    <source>
        <dbReference type="ARBA" id="ARBA00023163"/>
    </source>
</evidence>
<dbReference type="InterPro" id="IPR058163">
    <property type="entry name" value="LysR-type_TF_proteobact-type"/>
</dbReference>
<evidence type="ECO:0000256" key="2">
    <source>
        <dbReference type="ARBA" id="ARBA00023015"/>
    </source>
</evidence>
<evidence type="ECO:0000313" key="7">
    <source>
        <dbReference type="Proteomes" id="UP001595836"/>
    </source>
</evidence>
<sequence>MKADDLVLLLEVARCGSLAQAGATLGLNHATVSRRISALERALGAPVLIRTVQGCELTELGNGLLESCELIERALADVSVRVASAPAERTLSGLVRIATTDGFGAGLIAPLVAELHQINQGLQVELVTSTRLDPYGLGADIEIGVGEPLVSRPDAEALTKYRLALYASADYIEHYGMPATPEELRGHSLVYYVEPLLRVEDLDILSQFIGPHRVAIGSTSIHAQVAATREGAGIGLLPAYLAEPVPELRRVLWDDVGFTPTYTAVLAPRQLRRSASTTVMQAIREMVAEKQGLLLP</sequence>
<dbReference type="Proteomes" id="UP001595836">
    <property type="component" value="Unassembled WGS sequence"/>
</dbReference>
<feature type="domain" description="HTH lysR-type" evidence="5">
    <location>
        <begin position="1"/>
        <end position="58"/>
    </location>
</feature>
<dbReference type="PROSITE" id="PS50931">
    <property type="entry name" value="HTH_LYSR"/>
    <property type="match status" value="1"/>
</dbReference>
<dbReference type="Gene3D" id="3.40.190.290">
    <property type="match status" value="1"/>
</dbReference>
<evidence type="ECO:0000256" key="1">
    <source>
        <dbReference type="ARBA" id="ARBA00009437"/>
    </source>
</evidence>
<dbReference type="SUPFAM" id="SSF53850">
    <property type="entry name" value="Periplasmic binding protein-like II"/>
    <property type="match status" value="1"/>
</dbReference>
<comment type="similarity">
    <text evidence="1">Belongs to the LysR transcriptional regulatory family.</text>
</comment>
<dbReference type="InterPro" id="IPR005119">
    <property type="entry name" value="LysR_subst-bd"/>
</dbReference>
<reference evidence="7" key="1">
    <citation type="journal article" date="2019" name="Int. J. Syst. Evol. Microbiol.">
        <title>The Global Catalogue of Microorganisms (GCM) 10K type strain sequencing project: providing services to taxonomists for standard genome sequencing and annotation.</title>
        <authorList>
            <consortium name="The Broad Institute Genomics Platform"/>
            <consortium name="The Broad Institute Genome Sequencing Center for Infectious Disease"/>
            <person name="Wu L."/>
            <person name="Ma J."/>
        </authorList>
    </citation>
    <scope>NUCLEOTIDE SEQUENCE [LARGE SCALE GENOMIC DNA]</scope>
    <source>
        <strain evidence="7">JCM 11882</strain>
    </source>
</reference>
<dbReference type="Gene3D" id="1.10.10.10">
    <property type="entry name" value="Winged helix-like DNA-binding domain superfamily/Winged helix DNA-binding domain"/>
    <property type="match status" value="1"/>
</dbReference>
<dbReference type="EMBL" id="JBHSHP010000007">
    <property type="protein sequence ID" value="MFC4753520.1"/>
    <property type="molecule type" value="Genomic_DNA"/>
</dbReference>
<protein>
    <submittedName>
        <fullName evidence="6">LysR family transcriptional regulator</fullName>
    </submittedName>
</protein>
<keyword evidence="7" id="KW-1185">Reference proteome</keyword>
<keyword evidence="4" id="KW-0804">Transcription</keyword>
<dbReference type="PANTHER" id="PTHR30537">
    <property type="entry name" value="HTH-TYPE TRANSCRIPTIONAL REGULATOR"/>
    <property type="match status" value="1"/>
</dbReference>
<evidence type="ECO:0000313" key="6">
    <source>
        <dbReference type="EMBL" id="MFC4753520.1"/>
    </source>
</evidence>
<comment type="caution">
    <text evidence="6">The sequence shown here is derived from an EMBL/GenBank/DDBJ whole genome shotgun (WGS) entry which is preliminary data.</text>
</comment>
<dbReference type="SUPFAM" id="SSF46785">
    <property type="entry name" value="Winged helix' DNA-binding domain"/>
    <property type="match status" value="1"/>
</dbReference>
<dbReference type="InterPro" id="IPR036390">
    <property type="entry name" value="WH_DNA-bd_sf"/>
</dbReference>
<dbReference type="InterPro" id="IPR036388">
    <property type="entry name" value="WH-like_DNA-bd_sf"/>
</dbReference>
<gene>
    <name evidence="6" type="ORF">ACFO7U_01840</name>
</gene>
<proteinExistence type="inferred from homology"/>
<keyword evidence="2" id="KW-0805">Transcription regulation</keyword>